<dbReference type="EMBL" id="VEPZ02001633">
    <property type="protein sequence ID" value="KAE8665052.1"/>
    <property type="molecule type" value="Genomic_DNA"/>
</dbReference>
<organism evidence="4 5">
    <name type="scientific">Hibiscus syriacus</name>
    <name type="common">Rose of Sharon</name>
    <dbReference type="NCBI Taxonomy" id="106335"/>
    <lineage>
        <taxon>Eukaryota</taxon>
        <taxon>Viridiplantae</taxon>
        <taxon>Streptophyta</taxon>
        <taxon>Embryophyta</taxon>
        <taxon>Tracheophyta</taxon>
        <taxon>Spermatophyta</taxon>
        <taxon>Magnoliopsida</taxon>
        <taxon>eudicotyledons</taxon>
        <taxon>Gunneridae</taxon>
        <taxon>Pentapetalae</taxon>
        <taxon>rosids</taxon>
        <taxon>malvids</taxon>
        <taxon>Malvales</taxon>
        <taxon>Malvaceae</taxon>
        <taxon>Malvoideae</taxon>
        <taxon>Hibiscus</taxon>
    </lineage>
</organism>
<dbReference type="PANTHER" id="PTHR31469">
    <property type="entry name" value="OS07G0633600 PROTEIN"/>
    <property type="match status" value="1"/>
</dbReference>
<dbReference type="Proteomes" id="UP000436088">
    <property type="component" value="Unassembled WGS sequence"/>
</dbReference>
<protein>
    <submittedName>
        <fullName evidence="4">Pheophorbide A oxygenase</fullName>
    </submittedName>
</protein>
<keyword evidence="5" id="KW-1185">Reference proteome</keyword>
<evidence type="ECO:0000313" key="4">
    <source>
        <dbReference type="EMBL" id="KAE8665052.1"/>
    </source>
</evidence>
<dbReference type="InterPro" id="IPR055503">
    <property type="entry name" value="DUF7075"/>
</dbReference>
<proteinExistence type="predicted"/>
<evidence type="ECO:0000256" key="1">
    <source>
        <dbReference type="SAM" id="MobiDB-lite"/>
    </source>
</evidence>
<evidence type="ECO:0000259" key="2">
    <source>
        <dbReference type="Pfam" id="PF23269"/>
    </source>
</evidence>
<sequence length="1098" mass="125683">MGVSFSFPFAKCSDVENGLESITVKSISFGDDGVRTPVRSISFKGSDSEPTILKSLGSGKMILEGSISFKGRDFERIISFKSPSSDEAVDSKSKAIDIQSPKPDSLAENPKPQPVLDPDVPQHEAAIRLQKVYKSFRTRRKLADCAVLVEQSWCVLYLNVLYYLSIGNFVFVFTRRKLADCAVLVEQSWCVLYLNVLYYLSIDKHETAILRWSRARTRAAKVGKGLSKNDKAQKLALRHWLEAIDPRHRYGHNLDFYYNQWRHSQSQEPFFYWLDIGEGKEVNLEKCSRSKLQQQCIKYLGPETGKVLHTTKENGNAKWIFVLSTSKILYVGVKKKGTFQHSSFLAGGATVTAGRLAVDSGVLKAVWPHSGHYRPTPQNFNDFISFLRENNVDLTDVKMTPVDEEETLVSKQSSNHLRSNSSEEDFVLEAEEINVKDSIKEVGDSREQETGAALEHPKPRRLLSLRRKLTNLEILKRTELFEMSKGDYTVVLPSCSNNLMDSDLEDGYETEEEVTASEQKTDEHHVDNNEVEDIPEESILKRTNSKERNELIPIREAVVMQVDYRSRALVRLREGLPLRTPIPGIGANPWLESAPAFTKLFTQTENATLKNDDSILKTGEDLPVVSAPTVPPALAINPITESVIKKSEEKMSNLSLKSDCEDVGAVNCSDPCVLLSVERFNLKIFKFVVFLEYQTPVSGSKPDECDVAWRFRNKKEKSWRKYRDFRRFKFGIGESCTYTVVHAGGWHSGINARRPRNTPMSGGNPKLTPSIRDEEINDTIPTLGSDMNFRKGKYLYYARGGDYCKGMNHYLWTLLCGLGEAMYLNRTFVMLDLSICLSASYNPSNKDEEGKDFRYYFDFEHLKVVASVVEESEFLRAWKKWNRGHKRKVPVKKVTSYKVTPMQLKAKNKSTIIWRQFDSPEPENYWYRVCEGQAAKYIQRPLHALWKSKRLMNIVTEISEQMDWDFDAVHVVRGEKAQNKELWAHLDSGTSPDALLTKLKEMVQPWTNLYIATNEPFYNYFDKLRSQYKVHLLDDYKELWSNTSEWYNGTTQLNDGKPVEFDGYMRVAVDTEVLYRAKTRVETFYNLTKDCKDGINTC</sequence>
<evidence type="ECO:0000313" key="5">
    <source>
        <dbReference type="Proteomes" id="UP000436088"/>
    </source>
</evidence>
<feature type="compositionally biased region" description="Basic and acidic residues" evidence="1">
    <location>
        <begin position="440"/>
        <end position="449"/>
    </location>
</feature>
<dbReference type="AlphaFoldDB" id="A0A6A2WUC1"/>
<gene>
    <name evidence="4" type="ORF">F3Y22_tig00112688pilonHSYRG00004</name>
</gene>
<accession>A0A6A2WUC1</accession>
<dbReference type="Pfam" id="PF23269">
    <property type="entry name" value="DUF7074"/>
    <property type="match status" value="1"/>
</dbReference>
<dbReference type="InterPro" id="IPR055502">
    <property type="entry name" value="DUF7074"/>
</dbReference>
<comment type="caution">
    <text evidence="4">The sequence shown here is derived from an EMBL/GenBank/DDBJ whole genome shotgun (WGS) entry which is preliminary data.</text>
</comment>
<feature type="domain" description="DUF7074" evidence="2">
    <location>
        <begin position="665"/>
        <end position="748"/>
    </location>
</feature>
<dbReference type="Pfam" id="PF23272">
    <property type="entry name" value="DUF7075"/>
    <property type="match status" value="1"/>
</dbReference>
<feature type="region of interest" description="Disordered" evidence="1">
    <location>
        <begin position="440"/>
        <end position="459"/>
    </location>
</feature>
<evidence type="ECO:0000259" key="3">
    <source>
        <dbReference type="Pfam" id="PF23272"/>
    </source>
</evidence>
<dbReference type="GO" id="GO:0005794">
    <property type="term" value="C:Golgi apparatus"/>
    <property type="evidence" value="ECO:0007669"/>
    <property type="project" value="TreeGrafter"/>
</dbReference>
<name>A0A6A2WUC1_HIBSY</name>
<feature type="region of interest" description="Disordered" evidence="1">
    <location>
        <begin position="85"/>
        <end position="119"/>
    </location>
</feature>
<dbReference type="PANTHER" id="PTHR31469:SF4">
    <property type="entry name" value="O-FUCOSYLTRANSFERASE FAMILY PROTEIN"/>
    <property type="match status" value="1"/>
</dbReference>
<feature type="domain" description="DUF7075" evidence="3">
    <location>
        <begin position="788"/>
        <end position="1083"/>
    </location>
</feature>
<reference evidence="4" key="1">
    <citation type="submission" date="2019-09" db="EMBL/GenBank/DDBJ databases">
        <title>Draft genome information of white flower Hibiscus syriacus.</title>
        <authorList>
            <person name="Kim Y.-M."/>
        </authorList>
    </citation>
    <scope>NUCLEOTIDE SEQUENCE [LARGE SCALE GENOMIC DNA]</scope>
    <source>
        <strain evidence="4">YM2019G1</strain>
    </source>
</reference>